<reference evidence="3" key="1">
    <citation type="submission" date="2014-01" db="EMBL/GenBank/DDBJ databases">
        <title>The Genome Sequence of Anopheles farauti FAR1 (V2).</title>
        <authorList>
            <consortium name="The Broad Institute Genomics Platform"/>
            <person name="Neafsey D.E."/>
            <person name="Besansky N."/>
            <person name="Howell P."/>
            <person name="Walton C."/>
            <person name="Young S.K."/>
            <person name="Zeng Q."/>
            <person name="Gargeya S."/>
            <person name="Fitzgerald M."/>
            <person name="Haas B."/>
            <person name="Abouelleil A."/>
            <person name="Allen A.W."/>
            <person name="Alvarado L."/>
            <person name="Arachchi H.M."/>
            <person name="Berlin A.M."/>
            <person name="Chapman S.B."/>
            <person name="Gainer-Dewar J."/>
            <person name="Goldberg J."/>
            <person name="Griggs A."/>
            <person name="Gujja S."/>
            <person name="Hansen M."/>
            <person name="Howarth C."/>
            <person name="Imamovic A."/>
            <person name="Ireland A."/>
            <person name="Larimer J."/>
            <person name="McCowan C."/>
            <person name="Murphy C."/>
            <person name="Pearson M."/>
            <person name="Poon T.W."/>
            <person name="Priest M."/>
            <person name="Roberts A."/>
            <person name="Saif S."/>
            <person name="Shea T."/>
            <person name="Sisk P."/>
            <person name="Sykes S."/>
            <person name="Wortman J."/>
            <person name="Nusbaum C."/>
            <person name="Birren B."/>
        </authorList>
    </citation>
    <scope>NUCLEOTIDE SEQUENCE [LARGE SCALE GENOMIC DNA]</scope>
    <source>
        <strain evidence="3">FAR1</strain>
    </source>
</reference>
<dbReference type="AlphaFoldDB" id="A0A182QPL1"/>
<protein>
    <submittedName>
        <fullName evidence="2">Uncharacterized protein</fullName>
    </submittedName>
</protein>
<evidence type="ECO:0000313" key="3">
    <source>
        <dbReference type="Proteomes" id="UP000075886"/>
    </source>
</evidence>
<dbReference type="EMBL" id="AXCN02000477">
    <property type="status" value="NOT_ANNOTATED_CDS"/>
    <property type="molecule type" value="Genomic_DNA"/>
</dbReference>
<dbReference type="VEuPathDB" id="VectorBase:AFAF014327"/>
<reference evidence="2" key="2">
    <citation type="submission" date="2020-05" db="UniProtKB">
        <authorList>
            <consortium name="EnsemblMetazoa"/>
        </authorList>
    </citation>
    <scope>IDENTIFICATION</scope>
    <source>
        <strain evidence="2">FAR1</strain>
    </source>
</reference>
<organism evidence="2 3">
    <name type="scientific">Anopheles farauti</name>
    <dbReference type="NCBI Taxonomy" id="69004"/>
    <lineage>
        <taxon>Eukaryota</taxon>
        <taxon>Metazoa</taxon>
        <taxon>Ecdysozoa</taxon>
        <taxon>Arthropoda</taxon>
        <taxon>Hexapoda</taxon>
        <taxon>Insecta</taxon>
        <taxon>Pterygota</taxon>
        <taxon>Neoptera</taxon>
        <taxon>Endopterygota</taxon>
        <taxon>Diptera</taxon>
        <taxon>Nematocera</taxon>
        <taxon>Culicoidea</taxon>
        <taxon>Culicidae</taxon>
        <taxon>Anophelinae</taxon>
        <taxon>Anopheles</taxon>
    </lineage>
</organism>
<dbReference type="EnsemblMetazoa" id="AFAF014327-RA">
    <property type="protein sequence ID" value="AFAF014327-PA"/>
    <property type="gene ID" value="AFAF014327"/>
</dbReference>
<evidence type="ECO:0000256" key="1">
    <source>
        <dbReference type="SAM" id="Phobius"/>
    </source>
</evidence>
<keyword evidence="1" id="KW-0812">Transmembrane</keyword>
<sequence>MGSKYSTSSQLTFVVVPELIAPPVVVVVVVPFELAAVVPSPPFVCPPASAAVSLVTDSFAVPFSSPSTTIFMPSSSSTTPPCCCCCCCCCSTSSFACRIICPLSVQLELLLAPVCHRHRQLTLVARLAAGRGERNRHRYLQPVLGCDVRTLRVQFALLRLLDHDVTVRVQERRIDQLLLPVRTLHQDHLVVAVAADHLQRFALTEPLATLHHHADALQQLLDLLRVRALHQDLVALGVRREDVIVQLQHLAVVQDQIDLLTGTGCGGPLRTLHVLQLHRHVFRVRVLAVLRLLAIVVQARHADRHALQLLLLFLRLLLISLIEGGHIDTDGLLLVFLEFANYFSHLLLLLLLLLLVRERAILRLRGKRNVERNIGLRTVRMRAVRRCCRRCRVGSTTGPFRTLRIGVHTLEDALEVAECEGAGVAGVELDELRVDRITDRFPQRFVDRFLQQLLGGGRIGRRCRCRRDRRLLLYLLLLLLVLLLLLLVLLLLCHGGLQLLGALLSRLVHLQVAHQLFTLAERNVADATLEVVRLVLFRVDRRLFAGFEPHQAHATLERFELDVLAEVIVHGGGGGCGAAGVGVGRHPGVTSCRRHHMLRLVSLLLLHHHPTGRCDDRFLRMFLCAVLPEEGDAREYQLAQLAPPAVMPAVLVGVATVPDDVTPAVAFCAAAAAAAAAFRGGQFS</sequence>
<dbReference type="Proteomes" id="UP000075886">
    <property type="component" value="Unassembled WGS sequence"/>
</dbReference>
<feature type="transmembrane region" description="Helical" evidence="1">
    <location>
        <begin position="471"/>
        <end position="492"/>
    </location>
</feature>
<evidence type="ECO:0000313" key="2">
    <source>
        <dbReference type="EnsemblMetazoa" id="AFAF014327-PA"/>
    </source>
</evidence>
<keyword evidence="3" id="KW-1185">Reference proteome</keyword>
<accession>A0A182QPL1</accession>
<name>A0A182QPL1_9DIPT</name>
<keyword evidence="1" id="KW-1133">Transmembrane helix</keyword>
<proteinExistence type="predicted"/>
<feature type="transmembrane region" description="Helical" evidence="1">
    <location>
        <begin position="333"/>
        <end position="356"/>
    </location>
</feature>
<keyword evidence="1" id="KW-0472">Membrane</keyword>